<evidence type="ECO:0000256" key="1">
    <source>
        <dbReference type="ARBA" id="ARBA00000198"/>
    </source>
</evidence>
<keyword evidence="13" id="KW-1185">Reference proteome</keyword>
<dbReference type="InterPro" id="IPR006157">
    <property type="entry name" value="FolB_dom"/>
</dbReference>
<dbReference type="GO" id="GO:0005524">
    <property type="term" value="F:ATP binding"/>
    <property type="evidence" value="ECO:0007669"/>
    <property type="project" value="UniProtKB-KW"/>
</dbReference>
<evidence type="ECO:0000256" key="6">
    <source>
        <dbReference type="ARBA" id="ARBA00022777"/>
    </source>
</evidence>
<comment type="catalytic activity">
    <reaction evidence="1">
        <text>6-hydroxymethyl-7,8-dihydropterin + ATP = (7,8-dihydropterin-6-yl)methyl diphosphate + AMP + H(+)</text>
        <dbReference type="Rhea" id="RHEA:11412"/>
        <dbReference type="ChEBI" id="CHEBI:15378"/>
        <dbReference type="ChEBI" id="CHEBI:30616"/>
        <dbReference type="ChEBI" id="CHEBI:44841"/>
        <dbReference type="ChEBI" id="CHEBI:72950"/>
        <dbReference type="ChEBI" id="CHEBI:456215"/>
        <dbReference type="EC" id="2.7.6.3"/>
    </reaction>
</comment>
<dbReference type="Gene3D" id="3.30.1130.10">
    <property type="match status" value="1"/>
</dbReference>
<evidence type="ECO:0000256" key="9">
    <source>
        <dbReference type="RuleBase" id="RU362079"/>
    </source>
</evidence>
<dbReference type="SUPFAM" id="SSF55083">
    <property type="entry name" value="6-hydroxymethyl-7,8-dihydropterin pyrophosphokinase, HPPK"/>
    <property type="match status" value="1"/>
</dbReference>
<dbReference type="InterPro" id="IPR006156">
    <property type="entry name" value="Dihydroneopterin_aldolase"/>
</dbReference>
<dbReference type="InterPro" id="IPR000550">
    <property type="entry name" value="Hppk"/>
</dbReference>
<comment type="pathway">
    <text evidence="2">Cofactor biosynthesis; tetrahydrofolate biosynthesis; 2-amino-4-hydroxy-6-hydroxymethyl-7,8-dihydropteridine diphosphate from 7,8-dihydroneopterin triphosphate: step 4/4.</text>
</comment>
<evidence type="ECO:0000313" key="12">
    <source>
        <dbReference type="EMBL" id="OZG55064.1"/>
    </source>
</evidence>
<evidence type="ECO:0000313" key="13">
    <source>
        <dbReference type="Proteomes" id="UP000243657"/>
    </source>
</evidence>
<dbReference type="GO" id="GO:0046654">
    <property type="term" value="P:tetrahydrofolate biosynthetic process"/>
    <property type="evidence" value="ECO:0007669"/>
    <property type="project" value="UniProtKB-UniRule"/>
</dbReference>
<comment type="similarity">
    <text evidence="3">In the N-terminal section; belongs to the DHNA family.</text>
</comment>
<feature type="compositionally biased region" description="Low complexity" evidence="10">
    <location>
        <begin position="137"/>
        <end position="148"/>
    </location>
</feature>
<dbReference type="UniPathway" id="UPA00077">
    <property type="reaction ID" value="UER00154"/>
</dbReference>
<name>A0A261F7K0_9BIFI</name>
<keyword evidence="7" id="KW-0067">ATP-binding</keyword>
<dbReference type="CDD" id="cd00534">
    <property type="entry name" value="DHNA_DHNTPE"/>
    <property type="match status" value="1"/>
</dbReference>
<comment type="caution">
    <text evidence="12">The sequence shown here is derived from an EMBL/GenBank/DDBJ whole genome shotgun (WGS) entry which is preliminary data.</text>
</comment>
<dbReference type="InterPro" id="IPR043133">
    <property type="entry name" value="GTP-CH-I_C/QueF"/>
</dbReference>
<evidence type="ECO:0000259" key="11">
    <source>
        <dbReference type="SMART" id="SM00905"/>
    </source>
</evidence>
<dbReference type="Pfam" id="PF02152">
    <property type="entry name" value="FolB"/>
    <property type="match status" value="1"/>
</dbReference>
<keyword evidence="8 9" id="KW-0289">Folate biosynthesis</keyword>
<dbReference type="SUPFAM" id="SSF55620">
    <property type="entry name" value="Tetrahydrobiopterin biosynthesis enzymes-like"/>
    <property type="match status" value="1"/>
</dbReference>
<keyword evidence="4" id="KW-0808">Transferase</keyword>
<dbReference type="Gene3D" id="3.30.70.560">
    <property type="entry name" value="7,8-Dihydro-6-hydroxymethylpterin-pyrophosphokinase HPPK"/>
    <property type="match status" value="1"/>
</dbReference>
<dbReference type="NCBIfam" id="TIGR00526">
    <property type="entry name" value="folB_dom"/>
    <property type="match status" value="1"/>
</dbReference>
<dbReference type="PANTHER" id="PTHR43071:SF1">
    <property type="entry name" value="2-AMINO-4-HYDROXY-6-HYDROXYMETHYLDIHYDROPTERIDINE PYROPHOSPHOKINASE"/>
    <property type="match status" value="1"/>
</dbReference>
<dbReference type="GO" id="GO:0004150">
    <property type="term" value="F:dihydroneopterin aldolase activity"/>
    <property type="evidence" value="ECO:0007669"/>
    <property type="project" value="UniProtKB-UniRule"/>
</dbReference>
<comment type="pathway">
    <text evidence="9">Cofactor biosynthesis; tetrahydrofolate biosynthesis; 2-amino-4-hydroxy-6-hydroxymethyl-7,8-dihydropteridine diphosphate from 7,8-dihydroneopterin triphosphate: step 3/4.</text>
</comment>
<dbReference type="RefSeq" id="WP_094726145.1">
    <property type="nucleotide sequence ID" value="NZ_JBHLWS010000002.1"/>
</dbReference>
<evidence type="ECO:0000256" key="10">
    <source>
        <dbReference type="SAM" id="MobiDB-lite"/>
    </source>
</evidence>
<dbReference type="InterPro" id="IPR035907">
    <property type="entry name" value="Hppk_sf"/>
</dbReference>
<dbReference type="NCBIfam" id="TIGR00525">
    <property type="entry name" value="folB"/>
    <property type="match status" value="1"/>
</dbReference>
<dbReference type="EC" id="2.7.6.3" evidence="9"/>
<evidence type="ECO:0000256" key="2">
    <source>
        <dbReference type="ARBA" id="ARBA00005051"/>
    </source>
</evidence>
<evidence type="ECO:0000256" key="3">
    <source>
        <dbReference type="ARBA" id="ARBA00009640"/>
    </source>
</evidence>
<comment type="catalytic activity">
    <reaction evidence="9">
        <text>7,8-dihydroneopterin = 6-hydroxymethyl-7,8-dihydropterin + glycolaldehyde</text>
        <dbReference type="Rhea" id="RHEA:10540"/>
        <dbReference type="ChEBI" id="CHEBI:17001"/>
        <dbReference type="ChEBI" id="CHEBI:17071"/>
        <dbReference type="ChEBI" id="CHEBI:44841"/>
        <dbReference type="EC" id="4.1.2.25"/>
    </reaction>
</comment>
<evidence type="ECO:0000256" key="4">
    <source>
        <dbReference type="ARBA" id="ARBA00022679"/>
    </source>
</evidence>
<dbReference type="Pfam" id="PF01288">
    <property type="entry name" value="HPPK"/>
    <property type="match status" value="1"/>
</dbReference>
<keyword evidence="5" id="KW-0547">Nucleotide-binding</keyword>
<dbReference type="GO" id="GO:0046656">
    <property type="term" value="P:folic acid biosynthetic process"/>
    <property type="evidence" value="ECO:0007669"/>
    <property type="project" value="UniProtKB-UniRule"/>
</dbReference>
<dbReference type="GO" id="GO:0016301">
    <property type="term" value="F:kinase activity"/>
    <property type="evidence" value="ECO:0007669"/>
    <property type="project" value="UniProtKB-KW"/>
</dbReference>
<dbReference type="NCBIfam" id="TIGR01498">
    <property type="entry name" value="folK"/>
    <property type="match status" value="1"/>
</dbReference>
<dbReference type="SMART" id="SM00905">
    <property type="entry name" value="FolB"/>
    <property type="match status" value="1"/>
</dbReference>
<keyword evidence="6" id="KW-0418">Kinase</keyword>
<dbReference type="CDD" id="cd00483">
    <property type="entry name" value="HPPK"/>
    <property type="match status" value="1"/>
</dbReference>
<dbReference type="EC" id="4.1.2.25" evidence="9"/>
<protein>
    <recommendedName>
        <fullName evidence="9">Bifunctional folate synthesis protein</fullName>
    </recommendedName>
    <domain>
        <recommendedName>
            <fullName evidence="9">Dihydroneopterin aldolase</fullName>
            <shortName evidence="9">DHNA</shortName>
            <ecNumber evidence="9">4.1.2.25</ecNumber>
        </recommendedName>
        <alternativeName>
            <fullName evidence="9">7,8-dihydroneopterin aldolase</fullName>
        </alternativeName>
    </domain>
    <domain>
        <recommendedName>
            <fullName evidence="9">2-amino-4-hydroxy-6-hydroxymethyldihydropteridine pyrophosphokinase</fullName>
            <ecNumber evidence="9">2.7.6.3</ecNumber>
        </recommendedName>
        <alternativeName>
            <fullName evidence="9">6-hydroxymethyl-7,8-dihydropterin pyrophosphokinase</fullName>
            <shortName evidence="9">PPPK</shortName>
        </alternativeName>
        <alternativeName>
            <fullName evidence="9">7,8-dihydro-6-hydroxymethylpterin pyrophosphokinase</fullName>
            <shortName evidence="9">HPPK</shortName>
        </alternativeName>
    </domain>
</protein>
<dbReference type="Proteomes" id="UP000243657">
    <property type="component" value="Unassembled WGS sequence"/>
</dbReference>
<evidence type="ECO:0000256" key="8">
    <source>
        <dbReference type="ARBA" id="ARBA00022909"/>
    </source>
</evidence>
<dbReference type="GO" id="GO:0003848">
    <property type="term" value="F:2-amino-4-hydroxy-6-hydroxymethyldihydropteridine diphosphokinase activity"/>
    <property type="evidence" value="ECO:0007669"/>
    <property type="project" value="UniProtKB-EC"/>
</dbReference>
<feature type="domain" description="Dihydroneopterin aldolase/epimerase" evidence="11">
    <location>
        <begin position="4"/>
        <end position="116"/>
    </location>
</feature>
<dbReference type="AlphaFoldDB" id="A0A261F7K0"/>
<comment type="similarity">
    <text evidence="9">Belongs to the DHNA family.</text>
</comment>
<dbReference type="PANTHER" id="PTHR43071">
    <property type="entry name" value="2-AMINO-4-HYDROXY-6-HYDROXYMETHYLDIHYDROPTERIDINE PYROPHOSPHOKINASE"/>
    <property type="match status" value="1"/>
</dbReference>
<comment type="function">
    <text evidence="9">Catalyzes the conversion of 7,8-dihydroneopterin to 6-hydroxymethyl-7,8-dihydropterin.</text>
</comment>
<gene>
    <name evidence="12" type="ORF">ALMA_0389</name>
</gene>
<proteinExistence type="inferred from homology"/>
<dbReference type="EMBL" id="MWWT01000001">
    <property type="protein sequence ID" value="OZG55064.1"/>
    <property type="molecule type" value="Genomic_DNA"/>
</dbReference>
<organism evidence="12 13">
    <name type="scientific">Alloscardovia macacae</name>
    <dbReference type="NCBI Taxonomy" id="1160091"/>
    <lineage>
        <taxon>Bacteria</taxon>
        <taxon>Bacillati</taxon>
        <taxon>Actinomycetota</taxon>
        <taxon>Actinomycetes</taxon>
        <taxon>Bifidobacteriales</taxon>
        <taxon>Bifidobacteriaceae</taxon>
        <taxon>Alloscardovia</taxon>
    </lineage>
</organism>
<keyword evidence="9" id="KW-0456">Lyase</keyword>
<sequence length="335" mass="36713">MDYITLTGVSALGTHGVLDFEHTDPQPFVVDATLYLDLSDASRSDDLADTVSYAQIADRIVSVIQGEHCDLIERLAQRIADSILLLWRVQRTVVTVHKPKAPIEQDFGDVSVTIEREQPSGASYGDEKIDTPTKASQAAAEQTEQTEQVQDPPELHTAILALGGNVGDVSLAMREAIVSLDALPGNQITGISALYRTAPWGVPGAEPVPDFYNAVVELSTPLSARELLEHIHTIEAEHGRTRDVHWDSRTLDIDIIDFNGTVSADPDLTLPHPRAWQRAFVLRPWLDVQPNAQLVGEHEGAVAELAQRAPDAHAVQLESLDWILQTGRTKEDGQR</sequence>
<reference evidence="12 13" key="1">
    <citation type="journal article" date="2017" name="BMC Genomics">
        <title>Comparative genomic and phylogenomic analyses of the Bifidobacteriaceae family.</title>
        <authorList>
            <person name="Lugli G.A."/>
            <person name="Milani C."/>
            <person name="Turroni F."/>
            <person name="Duranti S."/>
            <person name="Mancabelli L."/>
            <person name="Mangifesta M."/>
            <person name="Ferrario C."/>
            <person name="Modesto M."/>
            <person name="Mattarelli P."/>
            <person name="Jiri K."/>
            <person name="van Sinderen D."/>
            <person name="Ventura M."/>
        </authorList>
    </citation>
    <scope>NUCLEOTIDE SEQUENCE [LARGE SCALE GENOMIC DNA]</scope>
    <source>
        <strain evidence="12 13">DSM 24762</strain>
    </source>
</reference>
<evidence type="ECO:0000256" key="5">
    <source>
        <dbReference type="ARBA" id="ARBA00022741"/>
    </source>
</evidence>
<accession>A0A261F7K0</accession>
<evidence type="ECO:0000256" key="7">
    <source>
        <dbReference type="ARBA" id="ARBA00022840"/>
    </source>
</evidence>
<feature type="region of interest" description="Disordered" evidence="10">
    <location>
        <begin position="118"/>
        <end position="152"/>
    </location>
</feature>